<protein>
    <submittedName>
        <fullName evidence="2">Glycosyl transferase, family 2</fullName>
    </submittedName>
</protein>
<sequence length="34" mass="3549">LPLHRPLHLAGKDPLARRLPPPGPPGAPGRPPSL</sequence>
<evidence type="ECO:0000256" key="1">
    <source>
        <dbReference type="SAM" id="MobiDB-lite"/>
    </source>
</evidence>
<dbReference type="GO" id="GO:0016740">
    <property type="term" value="F:transferase activity"/>
    <property type="evidence" value="ECO:0007669"/>
    <property type="project" value="UniProtKB-KW"/>
</dbReference>
<organism evidence="2">
    <name type="scientific">uncultured Thermomicrobiales bacterium</name>
    <dbReference type="NCBI Taxonomy" id="1645740"/>
    <lineage>
        <taxon>Bacteria</taxon>
        <taxon>Pseudomonadati</taxon>
        <taxon>Thermomicrobiota</taxon>
        <taxon>Thermomicrobia</taxon>
        <taxon>Thermomicrobiales</taxon>
        <taxon>environmental samples</taxon>
    </lineage>
</organism>
<dbReference type="AlphaFoldDB" id="A0A6J4UGP7"/>
<dbReference type="EMBL" id="CADCWM010000217">
    <property type="protein sequence ID" value="CAA9549168.1"/>
    <property type="molecule type" value="Genomic_DNA"/>
</dbReference>
<keyword evidence="2" id="KW-0808">Transferase</keyword>
<evidence type="ECO:0000313" key="2">
    <source>
        <dbReference type="EMBL" id="CAA9549168.1"/>
    </source>
</evidence>
<gene>
    <name evidence="2" type="ORF">AVDCRST_MAG88-641</name>
</gene>
<name>A0A6J4UGP7_9BACT</name>
<feature type="non-terminal residue" evidence="2">
    <location>
        <position position="34"/>
    </location>
</feature>
<accession>A0A6J4UGP7</accession>
<reference evidence="2" key="1">
    <citation type="submission" date="2020-02" db="EMBL/GenBank/DDBJ databases">
        <authorList>
            <person name="Meier V. D."/>
        </authorList>
    </citation>
    <scope>NUCLEOTIDE SEQUENCE</scope>
    <source>
        <strain evidence="2">AVDCRST_MAG88</strain>
    </source>
</reference>
<proteinExistence type="predicted"/>
<feature type="non-terminal residue" evidence="2">
    <location>
        <position position="1"/>
    </location>
</feature>
<feature type="compositionally biased region" description="Pro residues" evidence="1">
    <location>
        <begin position="19"/>
        <end position="34"/>
    </location>
</feature>
<feature type="region of interest" description="Disordered" evidence="1">
    <location>
        <begin position="1"/>
        <end position="34"/>
    </location>
</feature>